<dbReference type="InterPro" id="IPR000198">
    <property type="entry name" value="RhoGAP_dom"/>
</dbReference>
<feature type="compositionally biased region" description="Basic and acidic residues" evidence="2">
    <location>
        <begin position="1171"/>
        <end position="1180"/>
    </location>
</feature>
<feature type="region of interest" description="Disordered" evidence="2">
    <location>
        <begin position="1111"/>
        <end position="1208"/>
    </location>
</feature>
<feature type="region of interest" description="Disordered" evidence="2">
    <location>
        <begin position="144"/>
        <end position="164"/>
    </location>
</feature>
<dbReference type="InterPro" id="IPR036034">
    <property type="entry name" value="PDZ_sf"/>
</dbReference>
<feature type="region of interest" description="Disordered" evidence="2">
    <location>
        <begin position="407"/>
        <end position="457"/>
    </location>
</feature>
<feature type="region of interest" description="Disordered" evidence="2">
    <location>
        <begin position="351"/>
        <end position="381"/>
    </location>
</feature>
<feature type="region of interest" description="Disordered" evidence="2">
    <location>
        <begin position="492"/>
        <end position="527"/>
    </location>
</feature>
<dbReference type="Proteomes" id="UP000324632">
    <property type="component" value="Chromosome 1"/>
</dbReference>
<proteinExistence type="predicted"/>
<feature type="region of interest" description="Disordered" evidence="2">
    <location>
        <begin position="1"/>
        <end position="27"/>
    </location>
</feature>
<feature type="compositionally biased region" description="Polar residues" evidence="2">
    <location>
        <begin position="1319"/>
        <end position="1329"/>
    </location>
</feature>
<dbReference type="CDD" id="cd01253">
    <property type="entry name" value="PH_ARHGAP21-like"/>
    <property type="match status" value="1"/>
</dbReference>
<dbReference type="SUPFAM" id="SSF50729">
    <property type="entry name" value="PH domain-like"/>
    <property type="match status" value="1"/>
</dbReference>
<dbReference type="PROSITE" id="PS50003">
    <property type="entry name" value="PH_DOMAIN"/>
    <property type="match status" value="1"/>
</dbReference>
<feature type="region of interest" description="Disordered" evidence="2">
    <location>
        <begin position="783"/>
        <end position="805"/>
    </location>
</feature>
<dbReference type="FunFam" id="1.10.555.10:FF:000014">
    <property type="entry name" value="Rho GTPase activating protein 21"/>
    <property type="match status" value="1"/>
</dbReference>
<feature type="compositionally biased region" description="Basic residues" evidence="2">
    <location>
        <begin position="147"/>
        <end position="158"/>
    </location>
</feature>
<dbReference type="GO" id="GO:0007165">
    <property type="term" value="P:signal transduction"/>
    <property type="evidence" value="ECO:0007669"/>
    <property type="project" value="InterPro"/>
</dbReference>
<feature type="compositionally biased region" description="Basic residues" evidence="2">
    <location>
        <begin position="1351"/>
        <end position="1361"/>
    </location>
</feature>
<feature type="domain" description="PH" evidence="3">
    <location>
        <begin position="615"/>
        <end position="734"/>
    </location>
</feature>
<feature type="compositionally biased region" description="Polar residues" evidence="2">
    <location>
        <begin position="500"/>
        <end position="509"/>
    </location>
</feature>
<evidence type="ECO:0000313" key="6">
    <source>
        <dbReference type="Proteomes" id="UP000324632"/>
    </source>
</evidence>
<evidence type="ECO:0000256" key="1">
    <source>
        <dbReference type="ARBA" id="ARBA00022468"/>
    </source>
</evidence>
<feature type="compositionally biased region" description="Basic and acidic residues" evidence="2">
    <location>
        <begin position="1198"/>
        <end position="1208"/>
    </location>
</feature>
<feature type="compositionally biased region" description="Basic and acidic residues" evidence="2">
    <location>
        <begin position="1083"/>
        <end position="1097"/>
    </location>
</feature>
<feature type="compositionally biased region" description="Low complexity" evidence="2">
    <location>
        <begin position="428"/>
        <end position="444"/>
    </location>
</feature>
<reference evidence="5 6" key="1">
    <citation type="journal article" date="2019" name="Mol. Ecol. Resour.">
        <title>Chromosome-level genome assembly of Triplophysa tibetana, a fish adapted to the harsh high-altitude environment of the Tibetan Plateau.</title>
        <authorList>
            <person name="Yang X."/>
            <person name="Liu H."/>
            <person name="Ma Z."/>
            <person name="Zou Y."/>
            <person name="Zou M."/>
            <person name="Mao Y."/>
            <person name="Li X."/>
            <person name="Wang H."/>
            <person name="Chen T."/>
            <person name="Wang W."/>
            <person name="Yang R."/>
        </authorList>
    </citation>
    <scope>NUCLEOTIDE SEQUENCE [LARGE SCALE GENOMIC DNA]</scope>
    <source>
        <strain evidence="5">TTIB1903HZAU</strain>
        <tissue evidence="5">Muscle</tissue>
    </source>
</reference>
<evidence type="ECO:0000259" key="3">
    <source>
        <dbReference type="PROSITE" id="PS50003"/>
    </source>
</evidence>
<dbReference type="EMBL" id="SOYY01000001">
    <property type="protein sequence ID" value="KAA0725359.1"/>
    <property type="molecule type" value="Genomic_DNA"/>
</dbReference>
<protein>
    <submittedName>
        <fullName evidence="5">Rho GTPase-activating protein 23</fullName>
    </submittedName>
</protein>
<feature type="region of interest" description="Disordered" evidence="2">
    <location>
        <begin position="1226"/>
        <end position="1248"/>
    </location>
</feature>
<dbReference type="InterPro" id="IPR008936">
    <property type="entry name" value="Rho_GTPase_activation_prot"/>
</dbReference>
<feature type="region of interest" description="Disordered" evidence="2">
    <location>
        <begin position="1317"/>
        <end position="1370"/>
    </location>
</feature>
<dbReference type="GO" id="GO:0005096">
    <property type="term" value="F:GTPase activator activity"/>
    <property type="evidence" value="ECO:0007669"/>
    <property type="project" value="UniProtKB-KW"/>
</dbReference>
<dbReference type="InterPro" id="IPR011993">
    <property type="entry name" value="PH-like_dom_sf"/>
</dbReference>
<comment type="caution">
    <text evidence="5">The sequence shown here is derived from an EMBL/GenBank/DDBJ whole genome shotgun (WGS) entry which is preliminary data.</text>
</comment>
<sequence length="1370" mass="152677">MAVFYAKGQKDGGPSSSQNTQPLSGQGVAWKGPHTVVLQKNSQGFGFTLRHFIVYPPDSALHTNQKVYSQDAYLRGNEPYTGEAQNLPEPPPVCYPNSKPTTTSPNHGLPNNLNCKLNPHLDKSSVGDISGITGHCLESVGTQRVSPSHHRLTHHRSRSSSSAGITMNPLDFHFANHNAAIASATLPHPRKGSLPQARSELCHQALSDWYYSQADRPGLDESHQHRSISQDRLSELGLGGPYGGWRHSASHDTLLLQYTAGMGVNHSHRTDGYGLGRSGMSGGHTSGRSCSENLLAAYASYEQSYGRSLETLEKASALISPRYERTPWPNQSTQPMRVEERPALANHQAGITAPLGRGSDQAQQQQVGSQSHIRRLPAQSVDDQTVGYRSYSPSFCRKASHLMQKSHSFRDPSYTGPHLSWTTSPPESAASSGRVSSLSVSSAVEPQDSTRPATGVGGFIDETLQSQIQEVVLRQKPPTGRKTPHGVRQHHYAYPVDSPQPFTATTPTSRTEDPVHQTNGGIPSPPVEQESLAAIPFIGNIKNNRRSSYLLAITTERSKSCDEGLNTFREEGSVFSYNGVSLVFFDQSLESLRAAEDARCKRHSTSELGSVTLSDIRKDGWLHYKQILTEKGKKVGGGMRPWKRVFSVLRSQSLFLFKDKREAVLHAAGAGGHGQAEDEQPISIRGCLIDIAYSETKRKHTLRLTTQDFCEYLLQAEDRDDMLSWIRVIRENSKSDSEELGFSRQALINKKLNDYRKHSLTGNKPDTSPRIHRMMPPFLLSKTENTGVNRAPGKDETGPPKAPWGINIMKKGKKTGPKAFGVRLEDCPPAANNKVCKNVETTLKEITDRLITFLFMQKFVPEIVETCCRLVEEMGLDYTGIYRVPGNNAMVSSLQDQLNKGMDINTSEERWQDLNVISSLLKSFFRKLPEPLFTDDKYIDFIDANRLEDAGDRLKTMRKLARDLPDYYYHTLKFLIGHLKTVADNSEKNKMEPRNLALVFGPTLVRTSEDNMTDMVTHMPDRYKIIETLVLHHAWFFSDELDKDEKTPEDQQDIQPVPNIDHLLSNIGRTVGDNSDSTNNDSAKPKETSTPKKDLSAKDFLPLSIISAVTRKRKKRRSTCPPDSSTDEDSEHEPIKASNYEEMSEEREGQARHNGHLAPKAEEETEGAGEVEGKQEHVEENLLSLQRPCDQEGEELTEEKKVDDVCKREQMDRIRSQRPRSFLYSHHQSASGLGASTEPTNSSTCSNPSQASIIAQILAQGNLFTRRKLRGERVRPHSLYVERSRIVEEQTSGSHNRSLGFSRVKASLVRGQERLRQAVSPSRSSQQSDLAPADGVWGAGGQRRPGSPETRRRRRDWRRHTVLVNMPGEG</sequence>
<name>A0A5A9PZQ7_9TELE</name>
<dbReference type="PROSITE" id="PS50238">
    <property type="entry name" value="RHOGAP"/>
    <property type="match status" value="1"/>
</dbReference>
<feature type="compositionally biased region" description="Polar residues" evidence="2">
    <location>
        <begin position="1237"/>
        <end position="1248"/>
    </location>
</feature>
<dbReference type="SMART" id="SM00324">
    <property type="entry name" value="RhoGAP"/>
    <property type="match status" value="1"/>
</dbReference>
<organism evidence="5 6">
    <name type="scientific">Triplophysa tibetana</name>
    <dbReference type="NCBI Taxonomy" id="1572043"/>
    <lineage>
        <taxon>Eukaryota</taxon>
        <taxon>Metazoa</taxon>
        <taxon>Chordata</taxon>
        <taxon>Craniata</taxon>
        <taxon>Vertebrata</taxon>
        <taxon>Euteleostomi</taxon>
        <taxon>Actinopterygii</taxon>
        <taxon>Neopterygii</taxon>
        <taxon>Teleostei</taxon>
        <taxon>Ostariophysi</taxon>
        <taxon>Cypriniformes</taxon>
        <taxon>Nemacheilidae</taxon>
        <taxon>Triplophysa</taxon>
    </lineage>
</organism>
<keyword evidence="6" id="KW-1185">Reference proteome</keyword>
<dbReference type="Gene3D" id="1.10.555.10">
    <property type="entry name" value="Rho GTPase activation protein"/>
    <property type="match status" value="1"/>
</dbReference>
<feature type="compositionally biased region" description="Polar residues" evidence="2">
    <location>
        <begin position="14"/>
        <end position="24"/>
    </location>
</feature>
<feature type="region of interest" description="Disordered" evidence="2">
    <location>
        <begin position="1065"/>
        <end position="1099"/>
    </location>
</feature>
<dbReference type="Gene3D" id="2.30.29.30">
    <property type="entry name" value="Pleckstrin-homology domain (PH domain)/Phosphotyrosine-binding domain (PTB)"/>
    <property type="match status" value="1"/>
</dbReference>
<feature type="compositionally biased region" description="Polar residues" evidence="2">
    <location>
        <begin position="1072"/>
        <end position="1082"/>
    </location>
</feature>
<keyword evidence="1" id="KW-0343">GTPase activation</keyword>
<dbReference type="Pfam" id="PF00620">
    <property type="entry name" value="RhoGAP"/>
    <property type="match status" value="1"/>
</dbReference>
<dbReference type="Gene3D" id="2.30.42.10">
    <property type="match status" value="1"/>
</dbReference>
<evidence type="ECO:0000313" key="5">
    <source>
        <dbReference type="EMBL" id="KAA0725359.1"/>
    </source>
</evidence>
<evidence type="ECO:0000259" key="4">
    <source>
        <dbReference type="PROSITE" id="PS50238"/>
    </source>
</evidence>
<accession>A0A5A9PZQ7</accession>
<dbReference type="Pfam" id="PF00169">
    <property type="entry name" value="PH"/>
    <property type="match status" value="1"/>
</dbReference>
<dbReference type="InterPro" id="IPR001849">
    <property type="entry name" value="PH_domain"/>
</dbReference>
<dbReference type="PANTHER" id="PTHR23175">
    <property type="entry name" value="PDZ DOMAIN-CONTAINING PROTEIN"/>
    <property type="match status" value="1"/>
</dbReference>
<dbReference type="SMART" id="SM00233">
    <property type="entry name" value="PH"/>
    <property type="match status" value="1"/>
</dbReference>
<feature type="compositionally biased region" description="Low complexity" evidence="2">
    <location>
        <begin position="356"/>
        <end position="371"/>
    </location>
</feature>
<evidence type="ECO:0000256" key="2">
    <source>
        <dbReference type="SAM" id="MobiDB-lite"/>
    </source>
</evidence>
<gene>
    <name evidence="5" type="ORF">E1301_Tti006071</name>
</gene>
<feature type="domain" description="Rho-GAP" evidence="4">
    <location>
        <begin position="841"/>
        <end position="1037"/>
    </location>
</feature>
<dbReference type="SUPFAM" id="SSF48350">
    <property type="entry name" value="GTPase activation domain, GAP"/>
    <property type="match status" value="1"/>
</dbReference>
<dbReference type="PANTHER" id="PTHR23175:SF5">
    <property type="entry name" value="RHO GTPASE-ACTIVATING PROTEIN 23"/>
    <property type="match status" value="1"/>
</dbReference>